<proteinExistence type="predicted"/>
<keyword evidence="2" id="KW-1185">Reference proteome</keyword>
<evidence type="ECO:0000313" key="2">
    <source>
        <dbReference type="Proteomes" id="UP001148737"/>
    </source>
</evidence>
<organism evidence="1 2">
    <name type="scientific">Lecanicillium saksenae</name>
    <dbReference type="NCBI Taxonomy" id="468837"/>
    <lineage>
        <taxon>Eukaryota</taxon>
        <taxon>Fungi</taxon>
        <taxon>Dikarya</taxon>
        <taxon>Ascomycota</taxon>
        <taxon>Pezizomycotina</taxon>
        <taxon>Sordariomycetes</taxon>
        <taxon>Hypocreomycetidae</taxon>
        <taxon>Hypocreales</taxon>
        <taxon>Cordycipitaceae</taxon>
        <taxon>Lecanicillium</taxon>
    </lineage>
</organism>
<reference evidence="1" key="1">
    <citation type="submission" date="2022-07" db="EMBL/GenBank/DDBJ databases">
        <title>Genome Sequence of Lecanicillium saksenae.</title>
        <authorList>
            <person name="Buettner E."/>
        </authorList>
    </citation>
    <scope>NUCLEOTIDE SEQUENCE</scope>
    <source>
        <strain evidence="1">VT-O1</strain>
    </source>
</reference>
<name>A0ACC1QQU1_9HYPO</name>
<evidence type="ECO:0000313" key="1">
    <source>
        <dbReference type="EMBL" id="KAJ3487107.1"/>
    </source>
</evidence>
<comment type="caution">
    <text evidence="1">The sequence shown here is derived from an EMBL/GenBank/DDBJ whole genome shotgun (WGS) entry which is preliminary data.</text>
</comment>
<dbReference type="Proteomes" id="UP001148737">
    <property type="component" value="Unassembled WGS sequence"/>
</dbReference>
<protein>
    <submittedName>
        <fullName evidence="1">Uncharacterized protein</fullName>
    </submittedName>
</protein>
<gene>
    <name evidence="1" type="ORF">NLG97_g6485</name>
</gene>
<dbReference type="EMBL" id="JANAKD010000861">
    <property type="protein sequence ID" value="KAJ3487107.1"/>
    <property type="molecule type" value="Genomic_DNA"/>
</dbReference>
<sequence>MSEATLSAAQGVHAMGVMGQSRAIMPPHRIFLSAVSAGCLLAFACGTALVANTSPWMQEHTPGLLRIVTSFIFPYGSTCPNKERPTKK</sequence>
<accession>A0ACC1QQU1</accession>